<dbReference type="FunFam" id="2.130.10.10:FF:001321">
    <property type="entry name" value="6-phosphogluconolactonase (Cycloisomerase 2 family)"/>
    <property type="match status" value="1"/>
</dbReference>
<feature type="coiled-coil region" evidence="2">
    <location>
        <begin position="533"/>
        <end position="560"/>
    </location>
</feature>
<evidence type="ECO:0008006" key="6">
    <source>
        <dbReference type="Google" id="ProtNLM"/>
    </source>
</evidence>
<evidence type="ECO:0000256" key="2">
    <source>
        <dbReference type="SAM" id="Coils"/>
    </source>
</evidence>
<evidence type="ECO:0000256" key="1">
    <source>
        <dbReference type="ARBA" id="ARBA00005564"/>
    </source>
</evidence>
<dbReference type="PANTHER" id="PTHR30344:SF1">
    <property type="entry name" value="6-PHOSPHOGLUCONOLACTONASE"/>
    <property type="match status" value="1"/>
</dbReference>
<evidence type="ECO:0000313" key="4">
    <source>
        <dbReference type="EMBL" id="KAL3761336.1"/>
    </source>
</evidence>
<feature type="region of interest" description="Disordered" evidence="3">
    <location>
        <begin position="1"/>
        <end position="42"/>
    </location>
</feature>
<comment type="similarity">
    <text evidence="1">Belongs to the cycloisomerase 2 family.</text>
</comment>
<feature type="compositionally biased region" description="Polar residues" evidence="3">
    <location>
        <begin position="1"/>
        <end position="14"/>
    </location>
</feature>
<accession>A0ABD3MEW2</accession>
<dbReference type="AlphaFoldDB" id="A0ABD3MEW2"/>
<feature type="region of interest" description="Disordered" evidence="3">
    <location>
        <begin position="502"/>
        <end position="532"/>
    </location>
</feature>
<dbReference type="Gene3D" id="2.130.10.10">
    <property type="entry name" value="YVTN repeat-like/Quinoprotein amine dehydrogenase"/>
    <property type="match status" value="1"/>
</dbReference>
<reference evidence="4 5" key="1">
    <citation type="submission" date="2024-10" db="EMBL/GenBank/DDBJ databases">
        <title>Updated reference genomes for cyclostephanoid diatoms.</title>
        <authorList>
            <person name="Roberts W.R."/>
            <person name="Alverson A.J."/>
        </authorList>
    </citation>
    <scope>NUCLEOTIDE SEQUENCE [LARGE SCALE GENOMIC DNA]</scope>
    <source>
        <strain evidence="4 5">AJA232-27</strain>
    </source>
</reference>
<evidence type="ECO:0000313" key="5">
    <source>
        <dbReference type="Proteomes" id="UP001530293"/>
    </source>
</evidence>
<sequence>MAPRNDNSILNHQLSYPSSDDDTPASASSLEGSTTQAPRTGRFGQLLLRHNDTIIDDDEDYDSDDQQLFFVTSYSDFDKLAHGPRGHGAKHTLRVYKFVHDGSLVLWHIAGDATTVINPAFSRFHPRLNVVYTCTEDIEENGQILAYEIRPDGSLNEIGRIDAGGTSTCYLTIDREQRHLIAVNYWDSSLVVIPLSKETGEFTGPIHNIYDPKAGKAMIAAAKKHGGVNHSNNDESTIAARQADPHSHALVLDPFEGCIAYVPDLGKDLIREIFYDEKEGKLGCELNFLPSGMSTGKPDGPRYFEFHPKFNVAYVVNELSSTVAVFSIDRELLAEMARTSKQGLPMDKFKGRSTLKLLQSIKTVPSAFPVTMNTCGRICVHQSGRFVIVSNRGHESITIFRVNQGSSKKGGKTTTRGTLTQVGFFHTRGETPRHFQFDNSGQYLIVANQDSDTIAVFSFNLTSGEIKYTGNEYRVPSPNFICCCPMVNRAAESDAPTSSNVAAAVSSSSDHTRSTAESSSVPASVEFDRSDEKLDLQSELELARKEIAELRKQLSSVSVQ</sequence>
<gene>
    <name evidence="4" type="ORF">ACHAWU_000470</name>
</gene>
<organism evidence="4 5">
    <name type="scientific">Discostella pseudostelligera</name>
    <dbReference type="NCBI Taxonomy" id="259834"/>
    <lineage>
        <taxon>Eukaryota</taxon>
        <taxon>Sar</taxon>
        <taxon>Stramenopiles</taxon>
        <taxon>Ochrophyta</taxon>
        <taxon>Bacillariophyta</taxon>
        <taxon>Coscinodiscophyceae</taxon>
        <taxon>Thalassiosirophycidae</taxon>
        <taxon>Stephanodiscales</taxon>
        <taxon>Stephanodiscaceae</taxon>
        <taxon>Discostella</taxon>
    </lineage>
</organism>
<protein>
    <recommendedName>
        <fullName evidence="6">Isomerase YbhE</fullName>
    </recommendedName>
</protein>
<dbReference type="InterPro" id="IPR019405">
    <property type="entry name" value="Lactonase_7-beta_prop"/>
</dbReference>
<proteinExistence type="inferred from homology"/>
<dbReference type="Pfam" id="PF10282">
    <property type="entry name" value="Lactonase"/>
    <property type="match status" value="1"/>
</dbReference>
<dbReference type="Proteomes" id="UP001530293">
    <property type="component" value="Unassembled WGS sequence"/>
</dbReference>
<name>A0ABD3MEW2_9STRA</name>
<keyword evidence="5" id="KW-1185">Reference proteome</keyword>
<dbReference type="PANTHER" id="PTHR30344">
    <property type="entry name" value="6-PHOSPHOGLUCONOLACTONASE-RELATED"/>
    <property type="match status" value="1"/>
</dbReference>
<dbReference type="EMBL" id="JALLBG020000151">
    <property type="protein sequence ID" value="KAL3761336.1"/>
    <property type="molecule type" value="Genomic_DNA"/>
</dbReference>
<keyword evidence="2" id="KW-0175">Coiled coil</keyword>
<dbReference type="InterPro" id="IPR011048">
    <property type="entry name" value="Haem_d1_sf"/>
</dbReference>
<dbReference type="InterPro" id="IPR050282">
    <property type="entry name" value="Cycloisomerase_2"/>
</dbReference>
<dbReference type="SUPFAM" id="SSF51004">
    <property type="entry name" value="C-terminal (heme d1) domain of cytochrome cd1-nitrite reductase"/>
    <property type="match status" value="1"/>
</dbReference>
<evidence type="ECO:0000256" key="3">
    <source>
        <dbReference type="SAM" id="MobiDB-lite"/>
    </source>
</evidence>
<comment type="caution">
    <text evidence="4">The sequence shown here is derived from an EMBL/GenBank/DDBJ whole genome shotgun (WGS) entry which is preliminary data.</text>
</comment>
<dbReference type="InterPro" id="IPR015943">
    <property type="entry name" value="WD40/YVTN_repeat-like_dom_sf"/>
</dbReference>